<keyword evidence="2" id="KW-1185">Reference proteome</keyword>
<dbReference type="AlphaFoldDB" id="A0A3Q7FKB7"/>
<name>A0A3Q7FKB7_SOLLC</name>
<sequence length="49" mass="5622">MENLVVAVSPLRFRVSSYCSAARLLLSLRFPSSQVYLSYHLLSRVLSQY</sequence>
<reference evidence="1" key="1">
    <citation type="journal article" date="2012" name="Nature">
        <title>The tomato genome sequence provides insights into fleshy fruit evolution.</title>
        <authorList>
            <consortium name="Tomato Genome Consortium"/>
        </authorList>
    </citation>
    <scope>NUCLEOTIDE SEQUENCE [LARGE SCALE GENOMIC DNA]</scope>
    <source>
        <strain evidence="1">cv. Heinz 1706</strain>
    </source>
</reference>
<dbReference type="PaxDb" id="4081-Solyc06g005400.1.1"/>
<organism evidence="1">
    <name type="scientific">Solanum lycopersicum</name>
    <name type="common">Tomato</name>
    <name type="synonym">Lycopersicon esculentum</name>
    <dbReference type="NCBI Taxonomy" id="4081"/>
    <lineage>
        <taxon>Eukaryota</taxon>
        <taxon>Viridiplantae</taxon>
        <taxon>Streptophyta</taxon>
        <taxon>Embryophyta</taxon>
        <taxon>Tracheophyta</taxon>
        <taxon>Spermatophyta</taxon>
        <taxon>Magnoliopsida</taxon>
        <taxon>eudicotyledons</taxon>
        <taxon>Gunneridae</taxon>
        <taxon>Pentapetalae</taxon>
        <taxon>asterids</taxon>
        <taxon>lamiids</taxon>
        <taxon>Solanales</taxon>
        <taxon>Solanaceae</taxon>
        <taxon>Solanoideae</taxon>
        <taxon>Solaneae</taxon>
        <taxon>Solanum</taxon>
        <taxon>Solanum subgen. Lycopersicon</taxon>
    </lineage>
</organism>
<dbReference type="EnsemblPlants" id="Solyc03g082800.2.1">
    <property type="protein sequence ID" value="Solyc03g082800.2.1.1"/>
    <property type="gene ID" value="Solyc03g082800.2"/>
</dbReference>
<dbReference type="InParanoid" id="A0A3Q7FKB7"/>
<accession>A0A3Q7FKB7</accession>
<proteinExistence type="predicted"/>
<reference evidence="1" key="2">
    <citation type="submission" date="2019-01" db="UniProtKB">
        <authorList>
            <consortium name="EnsemblPlants"/>
        </authorList>
    </citation>
    <scope>IDENTIFICATION</scope>
    <source>
        <strain evidence="1">cv. Heinz 1706</strain>
    </source>
</reference>
<dbReference type="Proteomes" id="UP000004994">
    <property type="component" value="Chromosome 6"/>
</dbReference>
<evidence type="ECO:0000313" key="2">
    <source>
        <dbReference type="Proteomes" id="UP000004994"/>
    </source>
</evidence>
<dbReference type="Gramene" id="Solyc03g082800.2.1">
    <property type="protein sequence ID" value="Solyc03g082800.2.1.1"/>
    <property type="gene ID" value="Solyc03g082800.2"/>
</dbReference>
<protein>
    <submittedName>
        <fullName evidence="1">Uncharacterized protein</fullName>
    </submittedName>
</protein>
<evidence type="ECO:0000313" key="1">
    <source>
        <dbReference type="EnsemblPlants" id="Solyc03g082800.2.1.1"/>
    </source>
</evidence>